<protein>
    <recommendedName>
        <fullName evidence="3">Protein ImuA</fullName>
    </recommendedName>
</protein>
<dbReference type="RefSeq" id="WP_051601556.1">
    <property type="nucleotide sequence ID" value="NZ_AWFF01000061.1"/>
</dbReference>
<keyword evidence="2" id="KW-1185">Reference proteome</keyword>
<dbReference type="SUPFAM" id="SSF52540">
    <property type="entry name" value="P-loop containing nucleoside triphosphate hydrolases"/>
    <property type="match status" value="1"/>
</dbReference>
<dbReference type="PATRIC" id="fig|1280946.3.peg.2836"/>
<evidence type="ECO:0000313" key="2">
    <source>
        <dbReference type="Proteomes" id="UP000027037"/>
    </source>
</evidence>
<sequence>MRTKADLTRLQTVAAAQLAGTTSHGEIRVARPVRLARGRVHEVRGDGADIFVLAAAAAATGPLFWIGAAREMNTLAPTGLQGFVDPARLVLTAGLTRAETLWAGEQALRSRAAPCVIIELQDGPDLRESRRLQIAAEESGAIGLVILHGRARTSAAETRWSCEAAAGGGWVWICTKAKRGTPGAWRVSALGKHHAPDLVPLAASATA</sequence>
<organism evidence="1 2">
    <name type="scientific">Hyphomonas beringensis</name>
    <dbReference type="NCBI Taxonomy" id="1280946"/>
    <lineage>
        <taxon>Bacteria</taxon>
        <taxon>Pseudomonadati</taxon>
        <taxon>Pseudomonadota</taxon>
        <taxon>Alphaproteobacteria</taxon>
        <taxon>Hyphomonadales</taxon>
        <taxon>Hyphomonadaceae</taxon>
        <taxon>Hyphomonas</taxon>
    </lineage>
</organism>
<dbReference type="Proteomes" id="UP000027037">
    <property type="component" value="Unassembled WGS sequence"/>
</dbReference>
<comment type="caution">
    <text evidence="1">The sequence shown here is derived from an EMBL/GenBank/DDBJ whole genome shotgun (WGS) entry which is preliminary data.</text>
</comment>
<reference evidence="1 2" key="1">
    <citation type="journal article" date="2014" name="Antonie Van Leeuwenhoek">
        <title>Hyphomonas beringensis sp. nov. and Hyphomonas chukchiensis sp. nov., isolated from surface seawater of the Bering Sea and Chukchi Sea.</title>
        <authorList>
            <person name="Li C."/>
            <person name="Lai Q."/>
            <person name="Li G."/>
            <person name="Dong C."/>
            <person name="Wang J."/>
            <person name="Liao Y."/>
            <person name="Shao Z."/>
        </authorList>
    </citation>
    <scope>NUCLEOTIDE SEQUENCE [LARGE SCALE GENOMIC DNA]</scope>
    <source>
        <strain evidence="1 2">25B14_1</strain>
    </source>
</reference>
<evidence type="ECO:0000313" key="1">
    <source>
        <dbReference type="EMBL" id="KCZ52933.1"/>
    </source>
</evidence>
<dbReference type="OrthoDB" id="7630980at2"/>
<proteinExistence type="predicted"/>
<dbReference type="Gene3D" id="3.40.50.300">
    <property type="entry name" value="P-loop containing nucleotide triphosphate hydrolases"/>
    <property type="match status" value="1"/>
</dbReference>
<dbReference type="AlphaFoldDB" id="A0A062U598"/>
<accession>A0A062U598</accession>
<gene>
    <name evidence="1" type="ORF">HY29_17785</name>
</gene>
<dbReference type="eggNOG" id="COG4544">
    <property type="taxonomic scope" value="Bacteria"/>
</dbReference>
<name>A0A062U598_9PROT</name>
<dbReference type="EMBL" id="AWFF01000061">
    <property type="protein sequence ID" value="KCZ52933.1"/>
    <property type="molecule type" value="Genomic_DNA"/>
</dbReference>
<dbReference type="STRING" id="1280946.HY29_17785"/>
<evidence type="ECO:0008006" key="3">
    <source>
        <dbReference type="Google" id="ProtNLM"/>
    </source>
</evidence>
<dbReference type="InterPro" id="IPR027417">
    <property type="entry name" value="P-loop_NTPase"/>
</dbReference>